<dbReference type="EMBL" id="AMZH03005054">
    <property type="protein sequence ID" value="RRT67412.1"/>
    <property type="molecule type" value="Genomic_DNA"/>
</dbReference>
<feature type="transmembrane region" description="Helical" evidence="2">
    <location>
        <begin position="75"/>
        <end position="99"/>
    </location>
</feature>
<gene>
    <name evidence="3" type="ORF">B296_00039289</name>
</gene>
<organism evidence="3 4">
    <name type="scientific">Ensete ventricosum</name>
    <name type="common">Abyssinian banana</name>
    <name type="synonym">Musa ensete</name>
    <dbReference type="NCBI Taxonomy" id="4639"/>
    <lineage>
        <taxon>Eukaryota</taxon>
        <taxon>Viridiplantae</taxon>
        <taxon>Streptophyta</taxon>
        <taxon>Embryophyta</taxon>
        <taxon>Tracheophyta</taxon>
        <taxon>Spermatophyta</taxon>
        <taxon>Magnoliopsida</taxon>
        <taxon>Liliopsida</taxon>
        <taxon>Zingiberales</taxon>
        <taxon>Musaceae</taxon>
        <taxon>Ensete</taxon>
    </lineage>
</organism>
<name>A0A426ZTN6_ENSVE</name>
<feature type="transmembrane region" description="Helical" evidence="2">
    <location>
        <begin position="21"/>
        <end position="39"/>
    </location>
</feature>
<feature type="transmembrane region" description="Helical" evidence="2">
    <location>
        <begin position="111"/>
        <end position="128"/>
    </location>
</feature>
<keyword evidence="2" id="KW-1133">Transmembrane helix</keyword>
<protein>
    <submittedName>
        <fullName evidence="3">Uncharacterized protein</fullName>
    </submittedName>
</protein>
<dbReference type="InterPro" id="IPR037185">
    <property type="entry name" value="EmrE-like"/>
</dbReference>
<evidence type="ECO:0000256" key="1">
    <source>
        <dbReference type="ARBA" id="ARBA00004141"/>
    </source>
</evidence>
<sequence>MTKFSLFFSFSVQNLPVSYAVLLNFATPIMASIGAMIILQEKLPRSHIGGTIGNNVPSVHICSFVSYDMDKVVSVLLGLTGVVWLLAVSSKSFVANCLFQRTYCLGGKGQGLTCSFIGLLVILQPILLSEEKKDCLYFSSANFDVLTYAGSLTETFQMDNVVTDGRKDVILAIFVGIFSTILGGVSYCLIRAGAVAADQPVYVFCLIIFRVSSAH</sequence>
<dbReference type="SUPFAM" id="SSF103481">
    <property type="entry name" value="Multidrug resistance efflux transporter EmrE"/>
    <property type="match status" value="1"/>
</dbReference>
<proteinExistence type="predicted"/>
<evidence type="ECO:0000313" key="4">
    <source>
        <dbReference type="Proteomes" id="UP000287651"/>
    </source>
</evidence>
<keyword evidence="2" id="KW-0472">Membrane</keyword>
<comment type="subcellular location">
    <subcellularLocation>
        <location evidence="1">Membrane</location>
        <topology evidence="1">Multi-pass membrane protein</topology>
    </subcellularLocation>
</comment>
<comment type="caution">
    <text evidence="3">The sequence shown here is derived from an EMBL/GenBank/DDBJ whole genome shotgun (WGS) entry which is preliminary data.</text>
</comment>
<keyword evidence="2" id="KW-0812">Transmembrane</keyword>
<dbReference type="Proteomes" id="UP000287651">
    <property type="component" value="Unassembled WGS sequence"/>
</dbReference>
<evidence type="ECO:0000313" key="3">
    <source>
        <dbReference type="EMBL" id="RRT67412.1"/>
    </source>
</evidence>
<accession>A0A426ZTN6</accession>
<evidence type="ECO:0000256" key="2">
    <source>
        <dbReference type="SAM" id="Phobius"/>
    </source>
</evidence>
<feature type="transmembrane region" description="Helical" evidence="2">
    <location>
        <begin position="169"/>
        <end position="190"/>
    </location>
</feature>
<dbReference type="AlphaFoldDB" id="A0A426ZTN6"/>
<reference evidence="3 4" key="1">
    <citation type="journal article" date="2014" name="Agronomy (Basel)">
        <title>A Draft Genome Sequence for Ensete ventricosum, the Drought-Tolerant Tree Against Hunger.</title>
        <authorList>
            <person name="Harrison J."/>
            <person name="Moore K.A."/>
            <person name="Paszkiewicz K."/>
            <person name="Jones T."/>
            <person name="Grant M."/>
            <person name="Ambacheew D."/>
            <person name="Muzemil S."/>
            <person name="Studholme D.J."/>
        </authorList>
    </citation>
    <scope>NUCLEOTIDE SEQUENCE [LARGE SCALE GENOMIC DNA]</scope>
</reference>